<dbReference type="PRINTS" id="PR00380">
    <property type="entry name" value="KINESINHEAVY"/>
</dbReference>
<dbReference type="InterPro" id="IPR027417">
    <property type="entry name" value="P-loop_NTPase"/>
</dbReference>
<accession>A0ABY6SCR5</accession>
<reference evidence="3" key="1">
    <citation type="submission" date="2018-02" db="EMBL/GenBank/DDBJ databases">
        <authorList>
            <person name="Silar P."/>
        </authorList>
    </citation>
    <scope>NUCLEOTIDE SEQUENCE [LARGE SCALE GENOMIC DNA]</scope>
    <source>
        <strain evidence="3">T</strain>
    </source>
</reference>
<dbReference type="SMART" id="SM00129">
    <property type="entry name" value="KISc"/>
    <property type="match status" value="1"/>
</dbReference>
<dbReference type="PANTHER" id="PTHR47969">
    <property type="entry name" value="CHROMOSOME-ASSOCIATED KINESIN KIF4A-RELATED"/>
    <property type="match status" value="1"/>
</dbReference>
<protein>
    <recommendedName>
        <fullName evidence="2">Kinesin motor domain-containing protein</fullName>
    </recommendedName>
</protein>
<name>A0ABY6SCR5_PODCO</name>
<evidence type="ECO:0000256" key="1">
    <source>
        <dbReference type="PROSITE-ProRule" id="PRU00283"/>
    </source>
</evidence>
<organism evidence="3 4">
    <name type="scientific">Podospora comata</name>
    <dbReference type="NCBI Taxonomy" id="48703"/>
    <lineage>
        <taxon>Eukaryota</taxon>
        <taxon>Fungi</taxon>
        <taxon>Dikarya</taxon>
        <taxon>Ascomycota</taxon>
        <taxon>Pezizomycotina</taxon>
        <taxon>Sordariomycetes</taxon>
        <taxon>Sordariomycetidae</taxon>
        <taxon>Sordariales</taxon>
        <taxon>Podosporaceae</taxon>
        <taxon>Podospora</taxon>
    </lineage>
</organism>
<feature type="binding site" evidence="1">
    <location>
        <begin position="128"/>
        <end position="135"/>
    </location>
    <ligand>
        <name>ATP</name>
        <dbReference type="ChEBI" id="CHEBI:30616"/>
    </ligand>
</feature>
<proteinExistence type="inferred from homology"/>
<dbReference type="Gene3D" id="3.40.850.10">
    <property type="entry name" value="Kinesin motor domain"/>
    <property type="match status" value="1"/>
</dbReference>
<dbReference type="EMBL" id="LR026968">
    <property type="protein sequence ID" value="VBB80782.1"/>
    <property type="molecule type" value="Genomic_DNA"/>
</dbReference>
<dbReference type="InterPro" id="IPR036961">
    <property type="entry name" value="Kinesin_motor_dom_sf"/>
</dbReference>
<gene>
    <name evidence="3" type="ORF">PODCO_501450</name>
</gene>
<evidence type="ECO:0000313" key="4">
    <source>
        <dbReference type="Proteomes" id="UP000280685"/>
    </source>
</evidence>
<dbReference type="SUPFAM" id="SSF52540">
    <property type="entry name" value="P-loop containing nucleoside triphosphate hydrolases"/>
    <property type="match status" value="1"/>
</dbReference>
<dbReference type="Proteomes" id="UP000280685">
    <property type="component" value="Chromosome 5"/>
</dbReference>
<keyword evidence="1" id="KW-0547">Nucleotide-binding</keyword>
<dbReference type="PROSITE" id="PS50067">
    <property type="entry name" value="KINESIN_MOTOR_2"/>
    <property type="match status" value="1"/>
</dbReference>
<dbReference type="PANTHER" id="PTHR47969:SF9">
    <property type="entry name" value="KINESIN-LIKE PROTEIN"/>
    <property type="match status" value="1"/>
</dbReference>
<dbReference type="InterPro" id="IPR027640">
    <property type="entry name" value="Kinesin-like_fam"/>
</dbReference>
<sequence>MEQFLIDNADRYEELVQAFNHKPAAPVKAGSTNPDFLVSTRIRPLLPDEISQGFPEGVFSRPGGANIVDLHELKKSVRGLPCLNQSFSYPVDRVFGPDSTTKQIYDAIIQPLVPWAWGGGVSTMFAYGQTGSGKTFTVSGLEEHVAETLMDGTLEGERKLYMSVIELAGQTAFDLLNSRKQISILEDSQGNTQLAGAQEHPLTSKADLLSLISTASSLRKTAPTLKNDSSSRSHAICRIRIENRSIPAAEDGLLYLIDLAGSEAARDKSAHDAARMREAREINTSLSVLKDCIRGRAMVDLDPGSGKKVHVPFRQSTLTKTLKHVFDPSPVGGLRGGKTVVVACVNPCLADTQASRNTLRYAELLRVTAGRAGKKVQEYDEKRPVTWGNGEVREWVGKNSGTPPVDGNVLAPTESGAQLLRLPVGEFVERCLKTPGVTKEQATAFQSKFWQLHVDNLRSQSSSQHSKEKPEVKLTRMERLYSSADIEGPPHARDVPFKERIRPGMVVSYRSVGKTGGAQMGTEQMGVVLSRADAVGERVRDLTGVQVNHGGENLGERYLCAMVVPAILPGAYDVGLWMQVVVGVGEMEAEVVLEWDVATRYYYLTV</sequence>
<feature type="domain" description="Kinesin motor" evidence="2">
    <location>
        <begin position="35"/>
        <end position="368"/>
    </location>
</feature>
<evidence type="ECO:0000259" key="2">
    <source>
        <dbReference type="PROSITE" id="PS50067"/>
    </source>
</evidence>
<dbReference type="InterPro" id="IPR001752">
    <property type="entry name" value="Kinesin_motor_dom"/>
</dbReference>
<keyword evidence="1" id="KW-0505">Motor protein</keyword>
<dbReference type="Pfam" id="PF00225">
    <property type="entry name" value="Kinesin"/>
    <property type="match status" value="1"/>
</dbReference>
<evidence type="ECO:0000313" key="3">
    <source>
        <dbReference type="EMBL" id="VBB80782.1"/>
    </source>
</evidence>
<keyword evidence="4" id="KW-1185">Reference proteome</keyword>
<keyword evidence="1" id="KW-0067">ATP-binding</keyword>
<comment type="similarity">
    <text evidence="1">Belongs to the TRAFAC class myosin-kinesin ATPase superfamily. Kinesin family.</text>
</comment>